<evidence type="ECO:0000256" key="2">
    <source>
        <dbReference type="ARBA" id="ARBA00022692"/>
    </source>
</evidence>
<feature type="chain" id="PRO_5040743048" evidence="6">
    <location>
        <begin position="24"/>
        <end position="253"/>
    </location>
</feature>
<dbReference type="InterPro" id="IPR053891">
    <property type="entry name" value="Shisa_N"/>
</dbReference>
<evidence type="ECO:0000256" key="1">
    <source>
        <dbReference type="ARBA" id="ARBA00004370"/>
    </source>
</evidence>
<dbReference type="RefSeq" id="XP_055365113.1">
    <property type="nucleotide sequence ID" value="XM_055509138.1"/>
</dbReference>
<comment type="subcellular location">
    <subcellularLocation>
        <location evidence="1">Membrane</location>
    </subcellularLocation>
</comment>
<feature type="domain" description="Shisa N-terminal" evidence="7">
    <location>
        <begin position="24"/>
        <end position="74"/>
    </location>
</feature>
<sequence>MASGLPAGCVFALCVLLSPCVSGGEWCEGYYDGGTYHGFSGPCSKKYCCGSCYKRKCCDDFSNRLSPEDQSTCSALNFMRSELPLIAGIVIPIIFVLILIFCCCCSRCPLYKSCRKPKPVENSTTHSTVVPLPQQYPLQQVTTPGHPAGYQHPSYQITPIQPGYGAQPVPQSYGAEPTVPYQGQPFTPGPPLTYQESTFPANPPPPSQTLHPLLPPAQPQFNAPASSTNYLTQPVYYTTQIMLDHNPRPDDGP</sequence>
<feature type="transmembrane region" description="Helical" evidence="5">
    <location>
        <begin position="85"/>
        <end position="106"/>
    </location>
</feature>
<proteinExistence type="predicted"/>
<organism evidence="8 9">
    <name type="scientific">Betta splendens</name>
    <name type="common">Siamese fighting fish</name>
    <dbReference type="NCBI Taxonomy" id="158456"/>
    <lineage>
        <taxon>Eukaryota</taxon>
        <taxon>Metazoa</taxon>
        <taxon>Chordata</taxon>
        <taxon>Craniata</taxon>
        <taxon>Vertebrata</taxon>
        <taxon>Euteleostomi</taxon>
        <taxon>Actinopterygii</taxon>
        <taxon>Neopterygii</taxon>
        <taxon>Teleostei</taxon>
        <taxon>Neoteleostei</taxon>
        <taxon>Acanthomorphata</taxon>
        <taxon>Anabantaria</taxon>
        <taxon>Anabantiformes</taxon>
        <taxon>Anabantoidei</taxon>
        <taxon>Osphronemidae</taxon>
        <taxon>Betta</taxon>
    </lineage>
</organism>
<keyword evidence="4 5" id="KW-0472">Membrane</keyword>
<dbReference type="PANTHER" id="PTHR31395">
    <property type="entry name" value="SHISA"/>
    <property type="match status" value="1"/>
</dbReference>
<accession>A0A9W2XTR6</accession>
<evidence type="ECO:0000256" key="6">
    <source>
        <dbReference type="SAM" id="SignalP"/>
    </source>
</evidence>
<dbReference type="GO" id="GO:0016020">
    <property type="term" value="C:membrane"/>
    <property type="evidence" value="ECO:0007669"/>
    <property type="project" value="UniProtKB-SubCell"/>
</dbReference>
<keyword evidence="2 5" id="KW-0812">Transmembrane</keyword>
<keyword evidence="6" id="KW-0732">Signal</keyword>
<dbReference type="OrthoDB" id="9949323at2759"/>
<dbReference type="InterPro" id="IPR026910">
    <property type="entry name" value="Shisa"/>
</dbReference>
<gene>
    <name evidence="9" type="primary">LOC114855921</name>
</gene>
<dbReference type="AlphaFoldDB" id="A0A9W2XTR6"/>
<reference evidence="9" key="1">
    <citation type="submission" date="2025-08" db="UniProtKB">
        <authorList>
            <consortium name="RefSeq"/>
        </authorList>
    </citation>
    <scope>IDENTIFICATION</scope>
</reference>
<evidence type="ECO:0000313" key="8">
    <source>
        <dbReference type="Proteomes" id="UP000515150"/>
    </source>
</evidence>
<feature type="signal peptide" evidence="6">
    <location>
        <begin position="1"/>
        <end position="23"/>
    </location>
</feature>
<keyword evidence="8" id="KW-1185">Reference proteome</keyword>
<name>A0A9W2XTR6_BETSP</name>
<dbReference type="GeneID" id="114855921"/>
<keyword evidence="3 5" id="KW-1133">Transmembrane helix</keyword>
<evidence type="ECO:0000259" key="7">
    <source>
        <dbReference type="Pfam" id="PF13908"/>
    </source>
</evidence>
<evidence type="ECO:0000313" key="9">
    <source>
        <dbReference type="RefSeq" id="XP_055365113.1"/>
    </source>
</evidence>
<dbReference type="Proteomes" id="UP000515150">
    <property type="component" value="Chromosome 5"/>
</dbReference>
<evidence type="ECO:0000256" key="3">
    <source>
        <dbReference type="ARBA" id="ARBA00022989"/>
    </source>
</evidence>
<protein>
    <submittedName>
        <fullName evidence="9">Protein shisa-5-like isoform X1</fullName>
    </submittedName>
</protein>
<dbReference type="PANTHER" id="PTHR31395:SF23">
    <property type="entry name" value="GEO05642P1"/>
    <property type="match status" value="1"/>
</dbReference>
<evidence type="ECO:0000256" key="4">
    <source>
        <dbReference type="ARBA" id="ARBA00023136"/>
    </source>
</evidence>
<dbReference type="Pfam" id="PF13908">
    <property type="entry name" value="Shisa_N"/>
    <property type="match status" value="1"/>
</dbReference>
<evidence type="ECO:0000256" key="5">
    <source>
        <dbReference type="SAM" id="Phobius"/>
    </source>
</evidence>